<dbReference type="Proteomes" id="UP001374952">
    <property type="component" value="Unassembled WGS sequence"/>
</dbReference>
<proteinExistence type="predicted"/>
<accession>A0ACC6R4E3</accession>
<gene>
    <name evidence="1" type="ORF">V6250_07040</name>
</gene>
<organism evidence="1 2">
    <name type="scientific">Pseudoalteromonas undina</name>
    <dbReference type="NCBI Taxonomy" id="43660"/>
    <lineage>
        <taxon>Bacteria</taxon>
        <taxon>Pseudomonadati</taxon>
        <taxon>Pseudomonadota</taxon>
        <taxon>Gammaproteobacteria</taxon>
        <taxon>Alteromonadales</taxon>
        <taxon>Pseudoalteromonadaceae</taxon>
        <taxon>Pseudoalteromonas</taxon>
    </lineage>
</organism>
<name>A0ACC6R4E3_9GAMM</name>
<reference evidence="1" key="1">
    <citation type="submission" date="2024-02" db="EMBL/GenBank/DDBJ databases">
        <title>Bacteria isolated from the canopy kelp, Nereocystis luetkeana.</title>
        <authorList>
            <person name="Pfister C.A."/>
            <person name="Younker I.T."/>
            <person name="Light S.H."/>
        </authorList>
    </citation>
    <scope>NUCLEOTIDE SEQUENCE</scope>
    <source>
        <strain evidence="1">TN.2.01</strain>
    </source>
</reference>
<evidence type="ECO:0000313" key="2">
    <source>
        <dbReference type="Proteomes" id="UP001374952"/>
    </source>
</evidence>
<keyword evidence="2" id="KW-1185">Reference proteome</keyword>
<evidence type="ECO:0000313" key="1">
    <source>
        <dbReference type="EMBL" id="MEL0603918.1"/>
    </source>
</evidence>
<dbReference type="EMBL" id="JBAKAX010000005">
    <property type="protein sequence ID" value="MEL0603918.1"/>
    <property type="molecule type" value="Genomic_DNA"/>
</dbReference>
<sequence>MMRQLSIICSFFVMFLCEAQEQTRLPLSDYFSETWNTRSGLPHNSINSVTQTQDGYLWVATWEGLARFNGQEFTILTRAHINNLPDSGLRALTPTQSGGLYIAGSRGGISLYQHRQWDTQRSASTMVNHLIESADKSLWLALENDGVFYREHNSDTDLAIIKNVSAYRVIEDSDGVIWAATSAGLYKIDNKIPTLMTPHFGLPNAPVYNLLITRGGSLIVGSEKGAWIKINSQFRPIHEQLANESISSLLEDNHGDLWFGTINKGVFRLSPDGVEQLDAKNGLPANRILSLLQDRENSIWIGTNAGLFRLRESPFSLWTHKRGLAGDYTRTVLSHSDGSLWVGGSSGLNIIKNNRAILVSGSKQSNPYSILSLHEAPDGSVWAGTYTSGVLKVVNNTFTPFISRSTGLGSNEVRALLFDSKNRLWIGSAMGLTRINEDGSLEQFTNKKELPSGFILTLSEDNAGNIWVGTGNGVVVFDIVSEHFTTVEFPREFSAKYAFGFYIDDTYTWMATDRGLVRYELKSGKMAMLGLEQGLPIDKLFQVVPHNGSFWLSSNRGIIQIDKNHIQQILDAPANAKTPVLNYQLYDEGDGMLSAQANGGSTPSAVTHHDGSIWFATAKGVSTVKPARLKASTQIALPTIIENIFVDGKPIALPLEGESVFLPPGVSRLSFHYAGLSFIMPQRLNFQTQLKGFNDKWVNRQHMTGAEYTNLPPGEYTFMVRASYPNAHWQDNQQAVNIVIQSFFWQKPQFKFAIFVLFLMVIFAIYKYRLYHYKKIEIELTNRVEKQTQDLQTQANAFAYQATHDQLTDMPNRRAFDSWLAHNFATYKQQNRPLAIAILDIDHFKRINDNWSHIVGDKVICTIADLLKDGCQENQHIARWGGEEFTIVFADKTAGEAKMICEALRESIAQHDFSAIGEGLSVTASFGLSDSTNVGDYDRLLSRADQALYKAKNSGRNCTEII</sequence>
<comment type="caution">
    <text evidence="1">The sequence shown here is derived from an EMBL/GenBank/DDBJ whole genome shotgun (WGS) entry which is preliminary data.</text>
</comment>
<protein>
    <submittedName>
        <fullName evidence="1">Two-component regulator propeller domain-containing protein</fullName>
    </submittedName>
</protein>